<gene>
    <name evidence="3" type="ORF">PVAP13_9NG663814</name>
</gene>
<protein>
    <recommendedName>
        <fullName evidence="2">Tf2-1-like SH3-like domain-containing protein</fullName>
    </recommendedName>
</protein>
<dbReference type="Pfam" id="PF24626">
    <property type="entry name" value="SH3_Tf2-1"/>
    <property type="match status" value="1"/>
</dbReference>
<evidence type="ECO:0000313" key="4">
    <source>
        <dbReference type="Proteomes" id="UP000823388"/>
    </source>
</evidence>
<evidence type="ECO:0000256" key="1">
    <source>
        <dbReference type="SAM" id="MobiDB-lite"/>
    </source>
</evidence>
<dbReference type="EMBL" id="CM029054">
    <property type="protein sequence ID" value="KAG2541917.1"/>
    <property type="molecule type" value="Genomic_DNA"/>
</dbReference>
<dbReference type="AlphaFoldDB" id="A0A8T0MY63"/>
<proteinExistence type="predicted"/>
<feature type="domain" description="Tf2-1-like SH3-like" evidence="2">
    <location>
        <begin position="38"/>
        <end position="103"/>
    </location>
</feature>
<dbReference type="PANTHER" id="PTHR46148:SF52">
    <property type="entry name" value="OS04G0603800 PROTEIN"/>
    <property type="match status" value="1"/>
</dbReference>
<sequence length="138" mass="15889">MRDRDEFLAEVRDRLEQAQQHYKAVYDRRHRPVEFSPGQWVWLRLLHRPAASLNVRGRGKLGPRFFAPYQVLDCIGDVAYKLALPVGARIHDVFHVGLIKPFHGDPPEAIPPLPPLQHGRAVPEPEKVLRSRLARGQR</sequence>
<comment type="caution">
    <text evidence="3">The sequence shown here is derived from an EMBL/GenBank/DDBJ whole genome shotgun (WGS) entry which is preliminary data.</text>
</comment>
<evidence type="ECO:0000313" key="3">
    <source>
        <dbReference type="EMBL" id="KAG2541917.1"/>
    </source>
</evidence>
<accession>A0A8T0MY63</accession>
<dbReference type="InterPro" id="IPR056924">
    <property type="entry name" value="SH3_Tf2-1"/>
</dbReference>
<organism evidence="3 4">
    <name type="scientific">Panicum virgatum</name>
    <name type="common">Blackwell switchgrass</name>
    <dbReference type="NCBI Taxonomy" id="38727"/>
    <lineage>
        <taxon>Eukaryota</taxon>
        <taxon>Viridiplantae</taxon>
        <taxon>Streptophyta</taxon>
        <taxon>Embryophyta</taxon>
        <taxon>Tracheophyta</taxon>
        <taxon>Spermatophyta</taxon>
        <taxon>Magnoliopsida</taxon>
        <taxon>Liliopsida</taxon>
        <taxon>Poales</taxon>
        <taxon>Poaceae</taxon>
        <taxon>PACMAD clade</taxon>
        <taxon>Panicoideae</taxon>
        <taxon>Panicodae</taxon>
        <taxon>Paniceae</taxon>
        <taxon>Panicinae</taxon>
        <taxon>Panicum</taxon>
        <taxon>Panicum sect. Hiantes</taxon>
    </lineage>
</organism>
<reference evidence="3" key="1">
    <citation type="submission" date="2020-05" db="EMBL/GenBank/DDBJ databases">
        <title>WGS assembly of Panicum virgatum.</title>
        <authorList>
            <person name="Lovell J.T."/>
            <person name="Jenkins J."/>
            <person name="Shu S."/>
            <person name="Juenger T.E."/>
            <person name="Schmutz J."/>
        </authorList>
    </citation>
    <scope>NUCLEOTIDE SEQUENCE</scope>
    <source>
        <strain evidence="3">AP13</strain>
    </source>
</reference>
<evidence type="ECO:0000259" key="2">
    <source>
        <dbReference type="Pfam" id="PF24626"/>
    </source>
</evidence>
<dbReference type="PANTHER" id="PTHR46148">
    <property type="entry name" value="CHROMO DOMAIN-CONTAINING PROTEIN"/>
    <property type="match status" value="1"/>
</dbReference>
<name>A0A8T0MY63_PANVG</name>
<dbReference type="Proteomes" id="UP000823388">
    <property type="component" value="Chromosome 9N"/>
</dbReference>
<feature type="region of interest" description="Disordered" evidence="1">
    <location>
        <begin position="109"/>
        <end position="138"/>
    </location>
</feature>
<keyword evidence="4" id="KW-1185">Reference proteome</keyword>